<dbReference type="SUPFAM" id="SSF46689">
    <property type="entry name" value="Homeodomain-like"/>
    <property type="match status" value="2"/>
</dbReference>
<dbReference type="STRING" id="632955.GCA_000829675_00861"/>
<dbReference type="Pfam" id="PF12833">
    <property type="entry name" value="HTH_18"/>
    <property type="match status" value="1"/>
</dbReference>
<keyword evidence="5" id="KW-1185">Reference proteome</keyword>
<dbReference type="Proteomes" id="UP000014568">
    <property type="component" value="Unassembled WGS sequence"/>
</dbReference>
<keyword evidence="1" id="KW-0805">Transcription regulation</keyword>
<dbReference type="HOGENOM" id="CLU_052345_4_2_6"/>
<name>S3N3T3_9GAMM</name>
<dbReference type="AlphaFoldDB" id="S3N3T3"/>
<evidence type="ECO:0000256" key="1">
    <source>
        <dbReference type="ARBA" id="ARBA00023015"/>
    </source>
</evidence>
<dbReference type="GO" id="GO:0003700">
    <property type="term" value="F:DNA-binding transcription factor activity"/>
    <property type="evidence" value="ECO:0007669"/>
    <property type="project" value="InterPro"/>
</dbReference>
<dbReference type="PATRIC" id="fig|421052.3.peg.1452"/>
<feature type="domain" description="HTH araC/xylS-type" evidence="3">
    <location>
        <begin position="181"/>
        <end position="278"/>
    </location>
</feature>
<dbReference type="SMART" id="SM00342">
    <property type="entry name" value="HTH_ARAC"/>
    <property type="match status" value="1"/>
</dbReference>
<dbReference type="PANTHER" id="PTHR47893:SF1">
    <property type="entry name" value="REGULATORY PROTEIN PCHR"/>
    <property type="match status" value="1"/>
</dbReference>
<dbReference type="InterPro" id="IPR018060">
    <property type="entry name" value="HTH_AraC"/>
</dbReference>
<evidence type="ECO:0000259" key="3">
    <source>
        <dbReference type="PROSITE" id="PS01124"/>
    </source>
</evidence>
<evidence type="ECO:0000313" key="4">
    <source>
        <dbReference type="EMBL" id="EPF74457.1"/>
    </source>
</evidence>
<keyword evidence="2" id="KW-0804">Transcription</keyword>
<comment type="caution">
    <text evidence="4">The sequence shown here is derived from an EMBL/GenBank/DDBJ whole genome shotgun (WGS) entry which is preliminary data.</text>
</comment>
<dbReference type="Gene3D" id="1.10.10.60">
    <property type="entry name" value="Homeodomain-like"/>
    <property type="match status" value="1"/>
</dbReference>
<dbReference type="RefSeq" id="WP_016655904.1">
    <property type="nucleotide sequence ID" value="NZ_KE340352.1"/>
</dbReference>
<dbReference type="PANTHER" id="PTHR47893">
    <property type="entry name" value="REGULATORY PROTEIN PCHR"/>
    <property type="match status" value="1"/>
</dbReference>
<protein>
    <recommendedName>
        <fullName evidence="3">HTH araC/xylS-type domain-containing protein</fullName>
    </recommendedName>
</protein>
<dbReference type="EMBL" id="ATGI01000018">
    <property type="protein sequence ID" value="EPF74457.1"/>
    <property type="molecule type" value="Genomic_DNA"/>
</dbReference>
<sequence length="279" mass="32423">MAISTWQTTRHFPHLHISQGEFSQSSLLEIEDREEEGLKLVVILSGEVSYQTEFSPKLRLTGPCYHLLRADQQLHIQHEYGTKTPIQFISLRLPMDHNAQFLTEMVDPIFPQMPQLRVCDHQVNHQILQLSQSLLTFNLDDPLSNLLMPVKALELIAECLKHQSQPQHKVGLSPQVIQQLYEVKHILQRDLQNAPSLRQLAAQVGLNPNKLSWCFQQFFQQSVYEYLTKLRMKLAYELLIGSHMPVNEVAFRCGYTDSHFTKVCKRHLGFNPLQLRRQH</sequence>
<dbReference type="OrthoDB" id="5996070at2"/>
<dbReference type="PROSITE" id="PS01124">
    <property type="entry name" value="HTH_ARAC_FAMILY_2"/>
    <property type="match status" value="1"/>
</dbReference>
<organism evidence="4 5">
    <name type="scientific">Acinetobacter rudis CIP 110305</name>
    <dbReference type="NCBI Taxonomy" id="421052"/>
    <lineage>
        <taxon>Bacteria</taxon>
        <taxon>Pseudomonadati</taxon>
        <taxon>Pseudomonadota</taxon>
        <taxon>Gammaproteobacteria</taxon>
        <taxon>Moraxellales</taxon>
        <taxon>Moraxellaceae</taxon>
        <taxon>Acinetobacter</taxon>
    </lineage>
</organism>
<dbReference type="InterPro" id="IPR009057">
    <property type="entry name" value="Homeodomain-like_sf"/>
</dbReference>
<dbReference type="GO" id="GO:0043565">
    <property type="term" value="F:sequence-specific DNA binding"/>
    <property type="evidence" value="ECO:0007669"/>
    <property type="project" value="InterPro"/>
</dbReference>
<reference evidence="4 5" key="1">
    <citation type="submission" date="2013-06" db="EMBL/GenBank/DDBJ databases">
        <title>The Genome Sequence of Acinetobacter rudis CIP 110305.</title>
        <authorList>
            <consortium name="The Broad Institute Genome Sequencing Platform"/>
            <consortium name="The Broad Institute Genome Sequencing Center for Infectious Disease"/>
            <person name="Cerqueira G."/>
            <person name="Feldgarden M."/>
            <person name="Courvalin P."/>
            <person name="Perichon B."/>
            <person name="Grillot-Courvalin C."/>
            <person name="Clermont D."/>
            <person name="Rocha E."/>
            <person name="Yoon E.-J."/>
            <person name="Nemec A."/>
            <person name="Young S.K."/>
            <person name="Zeng Q."/>
            <person name="Gargeya S."/>
            <person name="Fitzgerald M."/>
            <person name="Abouelleil A."/>
            <person name="Alvarado L."/>
            <person name="Berlin A.M."/>
            <person name="Chapman S.B."/>
            <person name="Dewar J."/>
            <person name="Goldberg J."/>
            <person name="Griggs A."/>
            <person name="Gujja S."/>
            <person name="Hansen M."/>
            <person name="Howarth C."/>
            <person name="Imamovic A."/>
            <person name="Larimer J."/>
            <person name="McCowan C."/>
            <person name="Murphy C."/>
            <person name="Pearson M."/>
            <person name="Priest M."/>
            <person name="Roberts A."/>
            <person name="Saif S."/>
            <person name="Shea T."/>
            <person name="Sykes S."/>
            <person name="Wortman J."/>
            <person name="Nusbaum C."/>
            <person name="Birren B."/>
        </authorList>
    </citation>
    <scope>NUCLEOTIDE SEQUENCE [LARGE SCALE GENOMIC DNA]</scope>
    <source>
        <strain evidence="4 5">CIP 110305</strain>
    </source>
</reference>
<evidence type="ECO:0000256" key="2">
    <source>
        <dbReference type="ARBA" id="ARBA00023163"/>
    </source>
</evidence>
<dbReference type="eggNOG" id="COG2207">
    <property type="taxonomic scope" value="Bacteria"/>
</dbReference>
<proteinExistence type="predicted"/>
<dbReference type="InterPro" id="IPR053142">
    <property type="entry name" value="PchR_regulatory_protein"/>
</dbReference>
<gene>
    <name evidence="4" type="ORF">F945_01496</name>
</gene>
<evidence type="ECO:0000313" key="5">
    <source>
        <dbReference type="Proteomes" id="UP000014568"/>
    </source>
</evidence>
<accession>S3N3T3</accession>